<dbReference type="GO" id="GO:0006364">
    <property type="term" value="P:rRNA processing"/>
    <property type="evidence" value="ECO:0007669"/>
    <property type="project" value="TreeGrafter"/>
</dbReference>
<dbReference type="EMBL" id="ML119646">
    <property type="protein sequence ID" value="RPA87582.1"/>
    <property type="molecule type" value="Genomic_DNA"/>
</dbReference>
<evidence type="ECO:0000313" key="8">
    <source>
        <dbReference type="Proteomes" id="UP000275078"/>
    </source>
</evidence>
<dbReference type="STRING" id="1160509.A0A3N4IN75"/>
<evidence type="ECO:0000256" key="1">
    <source>
        <dbReference type="ARBA" id="ARBA00008838"/>
    </source>
</evidence>
<comment type="function">
    <text evidence="5">May play a role in ribosome biogenesis.</text>
</comment>
<dbReference type="Proteomes" id="UP000275078">
    <property type="component" value="Unassembled WGS sequence"/>
</dbReference>
<feature type="region of interest" description="Disordered" evidence="6">
    <location>
        <begin position="337"/>
        <end position="368"/>
    </location>
</feature>
<reference evidence="7 8" key="1">
    <citation type="journal article" date="2018" name="Nat. Ecol. Evol.">
        <title>Pezizomycetes genomes reveal the molecular basis of ectomycorrhizal truffle lifestyle.</title>
        <authorList>
            <person name="Murat C."/>
            <person name="Payen T."/>
            <person name="Noel B."/>
            <person name="Kuo A."/>
            <person name="Morin E."/>
            <person name="Chen J."/>
            <person name="Kohler A."/>
            <person name="Krizsan K."/>
            <person name="Balestrini R."/>
            <person name="Da Silva C."/>
            <person name="Montanini B."/>
            <person name="Hainaut M."/>
            <person name="Levati E."/>
            <person name="Barry K.W."/>
            <person name="Belfiori B."/>
            <person name="Cichocki N."/>
            <person name="Clum A."/>
            <person name="Dockter R.B."/>
            <person name="Fauchery L."/>
            <person name="Guy J."/>
            <person name="Iotti M."/>
            <person name="Le Tacon F."/>
            <person name="Lindquist E.A."/>
            <person name="Lipzen A."/>
            <person name="Malagnac F."/>
            <person name="Mello A."/>
            <person name="Molinier V."/>
            <person name="Miyauchi S."/>
            <person name="Poulain J."/>
            <person name="Riccioni C."/>
            <person name="Rubini A."/>
            <person name="Sitrit Y."/>
            <person name="Splivallo R."/>
            <person name="Traeger S."/>
            <person name="Wang M."/>
            <person name="Zifcakova L."/>
            <person name="Wipf D."/>
            <person name="Zambonelli A."/>
            <person name="Paolocci F."/>
            <person name="Nowrousian M."/>
            <person name="Ottonello S."/>
            <person name="Baldrian P."/>
            <person name="Spatafora J.W."/>
            <person name="Henrissat B."/>
            <person name="Nagy L.G."/>
            <person name="Aury J.M."/>
            <person name="Wincker P."/>
            <person name="Grigoriev I.V."/>
            <person name="Bonfante P."/>
            <person name="Martin F.M."/>
        </authorList>
    </citation>
    <scope>NUCLEOTIDE SEQUENCE [LARGE SCALE GENOMIC DNA]</scope>
    <source>
        <strain evidence="7 8">RN42</strain>
    </source>
</reference>
<name>A0A3N4IN75_ASCIM</name>
<sequence>MVTKVAERGAPKQLAQPSRKGKKAWRKNVDVADVETGLEDLRAEIEEGGAPLKERPDEALFTIDKGPSEAELKTLRHTRRLKVDEILESRSAIAPIQSRKRSASKAKLTTRKEIEMGLVDPRKTEINKRARKFVPETEVARLKQVAHKGFMGDIVPEKLEEIVIADPWDVEAHKPKKDERMSFLDEKQPIKVPSTLKEAPVALAASGKPMAAVRVPHAGISYNPEFEKWDELLQKEGEKEVALERQRIAERAREAEIRRLAAEIDEDAWDEEDESESESESGEKEVIKKKLPGRKTQAERNKIKRRKEEERRLKQEAQKKRIRQELELVKKLAKQVEEKEKARKEREEQERLSKPAEGEKEMESNEVRKKKFGKIALPRAPLELQLPDELAESLRQLKPEGNLIRDRFRSLRERGIVEVRPHVSHYKQRKVKTTERWSYKDFDKKRW</sequence>
<dbReference type="InterPro" id="IPR011687">
    <property type="entry name" value="Nop53/GLTSCR2"/>
</dbReference>
<feature type="region of interest" description="Disordered" evidence="6">
    <location>
        <begin position="262"/>
        <end position="318"/>
    </location>
</feature>
<keyword evidence="3 5" id="KW-0690">Ribosome biogenesis</keyword>
<evidence type="ECO:0000313" key="7">
    <source>
        <dbReference type="EMBL" id="RPA87582.1"/>
    </source>
</evidence>
<evidence type="ECO:0000256" key="3">
    <source>
        <dbReference type="ARBA" id="ARBA00022517"/>
    </source>
</evidence>
<proteinExistence type="inferred from homology"/>
<feature type="compositionally biased region" description="Basic and acidic residues" evidence="6">
    <location>
        <begin position="1"/>
        <end position="10"/>
    </location>
</feature>
<feature type="compositionally biased region" description="Basic and acidic residues" evidence="6">
    <location>
        <begin position="337"/>
        <end position="367"/>
    </location>
</feature>
<dbReference type="AlphaFoldDB" id="A0A3N4IN75"/>
<evidence type="ECO:0000256" key="4">
    <source>
        <dbReference type="ARBA" id="ARBA00023242"/>
    </source>
</evidence>
<feature type="region of interest" description="Disordered" evidence="6">
    <location>
        <begin position="1"/>
        <end position="26"/>
    </location>
</feature>
<dbReference type="PANTHER" id="PTHR14211:SF7">
    <property type="entry name" value="RIBOSOME BIOGENESIS PROTEIN NOP53"/>
    <property type="match status" value="1"/>
</dbReference>
<dbReference type="GO" id="GO:0008097">
    <property type="term" value="F:5S rRNA binding"/>
    <property type="evidence" value="ECO:0007669"/>
    <property type="project" value="TreeGrafter"/>
</dbReference>
<comment type="similarity">
    <text evidence="1 5">Belongs to the NOP53 family.</text>
</comment>
<gene>
    <name evidence="7" type="ORF">BJ508DRAFT_357211</name>
</gene>
<evidence type="ECO:0000256" key="5">
    <source>
        <dbReference type="PIRNR" id="PIRNR017302"/>
    </source>
</evidence>
<dbReference type="PIRSF" id="PIRSF017302">
    <property type="entry name" value="Gltscr2"/>
    <property type="match status" value="1"/>
</dbReference>
<feature type="compositionally biased region" description="Basic and acidic residues" evidence="6">
    <location>
        <begin position="296"/>
        <end position="318"/>
    </location>
</feature>
<dbReference type="GO" id="GO:0005730">
    <property type="term" value="C:nucleolus"/>
    <property type="evidence" value="ECO:0007669"/>
    <property type="project" value="UniProtKB-SubCell"/>
</dbReference>
<dbReference type="GO" id="GO:0005654">
    <property type="term" value="C:nucleoplasm"/>
    <property type="evidence" value="ECO:0007669"/>
    <property type="project" value="UniProtKB-SubCell"/>
</dbReference>
<protein>
    <recommendedName>
        <fullName evidence="2 5">Ribosome biogenesis protein NOP53</fullName>
    </recommendedName>
</protein>
<comment type="subcellular location">
    <subcellularLocation>
        <location evidence="5">Nucleus</location>
        <location evidence="5">Nucleolus</location>
    </subcellularLocation>
    <subcellularLocation>
        <location evidence="5">Nucleus</location>
        <location evidence="5">Nucleoplasm</location>
    </subcellularLocation>
</comment>
<keyword evidence="8" id="KW-1185">Reference proteome</keyword>
<accession>A0A3N4IN75</accession>
<dbReference type="Pfam" id="PF07767">
    <property type="entry name" value="Nop53"/>
    <property type="match status" value="1"/>
</dbReference>
<dbReference type="OrthoDB" id="5072at2759"/>
<evidence type="ECO:0000256" key="6">
    <source>
        <dbReference type="SAM" id="MobiDB-lite"/>
    </source>
</evidence>
<evidence type="ECO:0000256" key="2">
    <source>
        <dbReference type="ARBA" id="ARBA00018339"/>
    </source>
</evidence>
<organism evidence="7 8">
    <name type="scientific">Ascobolus immersus RN42</name>
    <dbReference type="NCBI Taxonomy" id="1160509"/>
    <lineage>
        <taxon>Eukaryota</taxon>
        <taxon>Fungi</taxon>
        <taxon>Dikarya</taxon>
        <taxon>Ascomycota</taxon>
        <taxon>Pezizomycotina</taxon>
        <taxon>Pezizomycetes</taxon>
        <taxon>Pezizales</taxon>
        <taxon>Ascobolaceae</taxon>
        <taxon>Ascobolus</taxon>
    </lineage>
</organism>
<keyword evidence="4 5" id="KW-0539">Nucleus</keyword>
<dbReference type="PANTHER" id="PTHR14211">
    <property type="entry name" value="GLIOMA SUPPRESSOR CANDIDATE REGION GENE 2"/>
    <property type="match status" value="1"/>
</dbReference>
<dbReference type="GO" id="GO:0000027">
    <property type="term" value="P:ribosomal large subunit assembly"/>
    <property type="evidence" value="ECO:0007669"/>
    <property type="project" value="UniProtKB-UniRule"/>
</dbReference>
<feature type="compositionally biased region" description="Acidic residues" evidence="6">
    <location>
        <begin position="263"/>
        <end position="280"/>
    </location>
</feature>